<dbReference type="OrthoDB" id="9805159at2"/>
<evidence type="ECO:0000259" key="8">
    <source>
        <dbReference type="SMART" id="SM00642"/>
    </source>
</evidence>
<feature type="domain" description="Glycosyl hydrolase family 13 catalytic" evidence="8">
    <location>
        <begin position="12"/>
        <end position="399"/>
    </location>
</feature>
<dbReference type="SMART" id="SM00642">
    <property type="entry name" value="Aamy"/>
    <property type="match status" value="1"/>
</dbReference>
<dbReference type="Gene3D" id="3.20.20.80">
    <property type="entry name" value="Glycosidases"/>
    <property type="match status" value="1"/>
</dbReference>
<dbReference type="GO" id="GO:0004556">
    <property type="term" value="F:alpha-amylase activity"/>
    <property type="evidence" value="ECO:0007669"/>
    <property type="project" value="TreeGrafter"/>
</dbReference>
<dbReference type="FunFam" id="2.60.40.1180:FF:000007">
    <property type="entry name" value="Sucrose isomerase"/>
    <property type="match status" value="1"/>
</dbReference>
<reference evidence="9 10" key="1">
    <citation type="journal article" date="2018" name="Int. J. Syst. Evol. Microbiol.">
        <title>Planococcus salinus sp. nov., a moderately halophilic bacterium isolated from a saline-alkali soil.</title>
        <authorList>
            <person name="Gan L."/>
        </authorList>
    </citation>
    <scope>NUCLEOTIDE SEQUENCE [LARGE SCALE GENOMIC DNA]</scope>
    <source>
        <strain evidence="9 10">LCB217</strain>
    </source>
</reference>
<evidence type="ECO:0000256" key="1">
    <source>
        <dbReference type="ARBA" id="ARBA00004496"/>
    </source>
</evidence>
<protein>
    <recommendedName>
        <fullName evidence="7">oligo-1,6-glucosidase</fullName>
        <ecNumber evidence="7">3.2.1.10</ecNumber>
    </recommendedName>
</protein>
<dbReference type="InterPro" id="IPR045857">
    <property type="entry name" value="O16G_dom_2"/>
</dbReference>
<dbReference type="Gene3D" id="2.60.40.1180">
    <property type="entry name" value="Golgi alpha-mannosidase II"/>
    <property type="match status" value="1"/>
</dbReference>
<accession>A0A3M8P5U7</accession>
<dbReference type="EMBL" id="RIAX01000008">
    <property type="protein sequence ID" value="RNF39053.1"/>
    <property type="molecule type" value="Genomic_DNA"/>
</dbReference>
<organism evidence="9 10">
    <name type="scientific">Planococcus salinus</name>
    <dbReference type="NCBI Taxonomy" id="1848460"/>
    <lineage>
        <taxon>Bacteria</taxon>
        <taxon>Bacillati</taxon>
        <taxon>Bacillota</taxon>
        <taxon>Bacilli</taxon>
        <taxon>Bacillales</taxon>
        <taxon>Caryophanaceae</taxon>
        <taxon>Planococcus</taxon>
    </lineage>
</organism>
<dbReference type="InterPro" id="IPR013780">
    <property type="entry name" value="Glyco_hydro_b"/>
</dbReference>
<comment type="caution">
    <text evidence="9">The sequence shown here is derived from an EMBL/GenBank/DDBJ whole genome shotgun (WGS) entry which is preliminary data.</text>
</comment>
<evidence type="ECO:0000256" key="7">
    <source>
        <dbReference type="ARBA" id="ARBA00038939"/>
    </source>
</evidence>
<comment type="catalytic activity">
    <reaction evidence="6">
        <text>Hydrolysis of (1-&gt;6)-alpha-D-glucosidic linkages in some oligosaccharides produced from starch and glycogen by alpha-amylase, and in isomaltose.</text>
        <dbReference type="EC" id="3.2.1.10"/>
    </reaction>
</comment>
<dbReference type="Pfam" id="PF00128">
    <property type="entry name" value="Alpha-amylase"/>
    <property type="match status" value="1"/>
</dbReference>
<dbReference type="AlphaFoldDB" id="A0A3M8P5U7"/>
<dbReference type="GO" id="GO:0005737">
    <property type="term" value="C:cytoplasm"/>
    <property type="evidence" value="ECO:0007669"/>
    <property type="project" value="UniProtKB-SubCell"/>
</dbReference>
<dbReference type="Gene3D" id="3.90.400.10">
    <property type="entry name" value="Oligo-1,6-glucosidase, Domain 2"/>
    <property type="match status" value="1"/>
</dbReference>
<dbReference type="PANTHER" id="PTHR10357:SF184">
    <property type="entry name" value="OLIGO-1,6-GLUCOSIDASE 1"/>
    <property type="match status" value="1"/>
</dbReference>
<gene>
    <name evidence="9" type="ORF">EEX84_11750</name>
</gene>
<dbReference type="FunFam" id="3.20.20.80:FF:000014">
    <property type="entry name" value="Alpha,alpha-phosphotrehalase"/>
    <property type="match status" value="1"/>
</dbReference>
<evidence type="ECO:0000256" key="6">
    <source>
        <dbReference type="ARBA" id="ARBA00036217"/>
    </source>
</evidence>
<dbReference type="RefSeq" id="WP_123165835.1">
    <property type="nucleotide sequence ID" value="NZ_RIAX01000008.1"/>
</dbReference>
<keyword evidence="10" id="KW-1185">Reference proteome</keyword>
<evidence type="ECO:0000256" key="5">
    <source>
        <dbReference type="ARBA" id="ARBA00023295"/>
    </source>
</evidence>
<dbReference type="EC" id="3.2.1.10" evidence="7"/>
<dbReference type="FunFam" id="3.20.20.80:FF:000064">
    <property type="entry name" value="Oligo-1,6-glucosidase"/>
    <property type="match status" value="1"/>
</dbReference>
<keyword evidence="5" id="KW-0326">Glycosidase</keyword>
<dbReference type="PANTHER" id="PTHR10357">
    <property type="entry name" value="ALPHA-AMYLASE FAMILY MEMBER"/>
    <property type="match status" value="1"/>
</dbReference>
<dbReference type="SUPFAM" id="SSF51011">
    <property type="entry name" value="Glycosyl hydrolase domain"/>
    <property type="match status" value="1"/>
</dbReference>
<name>A0A3M8P5U7_9BACL</name>
<sequence>MKEWWKNAVVYQIYPRSFKDSNGDGIGDLQGIIQKLDYLEELGIDVIWLSPVYDSPNDDNGYDVRHYHKIMKEFGTMDDFDELLENVHKKGMRLIMDLVVNHTSDEHDWFRSRPDMYIWRDKPNNWRSFFGGSAWQYDEARGQYYLHLFSKKQPDLNWEKEGVRQAIYAMMRWWLDKGIDGFRMDVINMLSKDQRFPDGPAGDGTAYFINGPKIHHYLKEMNDEVLCHYDIVTVGETPQTGPEEGLRYTSPESRELNMIFTFEHMGVDQELGNKWQPRTYSLVELRKILEKWQSAFQEKGWNSLYWNNHDQPRSVSRFGDDHVYRVESAKMLATCLFFMRGTPFIYQGEELGMTNIQYEGIEKYKDIETLNHYHEQRKQGRSHEKIMQEIYRRGRDNARTPMQWTSGPNAGFTTGVPWIDINSNYRSINTESRHHPQSIFAYYQALISLRKKLPVLIAGDFMLFHKEDEEVFAYERKTETEHLIVYCNFSTNTRSFEQPDGEVLIGNYSKPARGKRLTLRPYEALVFYRQSET</sequence>
<evidence type="ECO:0000313" key="9">
    <source>
        <dbReference type="EMBL" id="RNF39053.1"/>
    </source>
</evidence>
<dbReference type="CDD" id="cd11333">
    <property type="entry name" value="AmyAc_SI_OligoGlu_DGase"/>
    <property type="match status" value="1"/>
</dbReference>
<dbReference type="NCBIfam" id="NF008183">
    <property type="entry name" value="PRK10933.1"/>
    <property type="match status" value="1"/>
</dbReference>
<evidence type="ECO:0000256" key="3">
    <source>
        <dbReference type="ARBA" id="ARBA00022490"/>
    </source>
</evidence>
<evidence type="ECO:0000313" key="10">
    <source>
        <dbReference type="Proteomes" id="UP000275473"/>
    </source>
</evidence>
<evidence type="ECO:0000256" key="2">
    <source>
        <dbReference type="ARBA" id="ARBA00008061"/>
    </source>
</evidence>
<comment type="similarity">
    <text evidence="2">Belongs to the glycosyl hydrolase 13 family.</text>
</comment>
<keyword evidence="4" id="KW-0378">Hydrolase</keyword>
<evidence type="ECO:0000256" key="4">
    <source>
        <dbReference type="ARBA" id="ARBA00022801"/>
    </source>
</evidence>
<comment type="subcellular location">
    <subcellularLocation>
        <location evidence="1">Cytoplasm</location>
    </subcellularLocation>
</comment>
<dbReference type="Proteomes" id="UP000275473">
    <property type="component" value="Unassembled WGS sequence"/>
</dbReference>
<keyword evidence="3" id="KW-0963">Cytoplasm</keyword>
<dbReference type="GO" id="GO:0004574">
    <property type="term" value="F:oligo-1,6-glucosidase activity"/>
    <property type="evidence" value="ECO:0007669"/>
    <property type="project" value="UniProtKB-EC"/>
</dbReference>
<dbReference type="GO" id="GO:0009313">
    <property type="term" value="P:oligosaccharide catabolic process"/>
    <property type="evidence" value="ECO:0007669"/>
    <property type="project" value="TreeGrafter"/>
</dbReference>
<dbReference type="SUPFAM" id="SSF51445">
    <property type="entry name" value="(Trans)glycosidases"/>
    <property type="match status" value="1"/>
</dbReference>
<dbReference type="InterPro" id="IPR017853">
    <property type="entry name" value="GH"/>
</dbReference>
<proteinExistence type="inferred from homology"/>
<dbReference type="InterPro" id="IPR006047">
    <property type="entry name" value="GH13_cat_dom"/>
</dbReference>